<evidence type="ECO:0000313" key="1">
    <source>
        <dbReference type="EMBL" id="CEK63604.1"/>
    </source>
</evidence>
<dbReference type="EMBL" id="HACG01016739">
    <property type="protein sequence ID" value="CEK63604.1"/>
    <property type="molecule type" value="Transcribed_RNA"/>
</dbReference>
<organism evidence="1">
    <name type="scientific">Arion vulgaris</name>
    <dbReference type="NCBI Taxonomy" id="1028688"/>
    <lineage>
        <taxon>Eukaryota</taxon>
        <taxon>Metazoa</taxon>
        <taxon>Spiralia</taxon>
        <taxon>Lophotrochozoa</taxon>
        <taxon>Mollusca</taxon>
        <taxon>Gastropoda</taxon>
        <taxon>Heterobranchia</taxon>
        <taxon>Euthyneura</taxon>
        <taxon>Panpulmonata</taxon>
        <taxon>Eupulmonata</taxon>
        <taxon>Stylommatophora</taxon>
        <taxon>Helicina</taxon>
        <taxon>Arionoidea</taxon>
        <taxon>Arionidae</taxon>
        <taxon>Arion</taxon>
    </lineage>
</organism>
<feature type="non-terminal residue" evidence="1">
    <location>
        <position position="1"/>
    </location>
</feature>
<proteinExistence type="predicted"/>
<dbReference type="AlphaFoldDB" id="A0A0B6Z4P3"/>
<name>A0A0B6Z4P3_9EUPU</name>
<accession>A0A0B6Z4P3</accession>
<sequence length="75" mass="8258">KQPHPQLNLNSREKHIFVAFLPGNPSIISIFNVKAICCCHVICYCLATVSVLCVCLSVNDLVYPVLFLPVSICVV</sequence>
<reference evidence="1" key="1">
    <citation type="submission" date="2014-12" db="EMBL/GenBank/DDBJ databases">
        <title>Insight into the proteome of Arion vulgaris.</title>
        <authorList>
            <person name="Aradska J."/>
            <person name="Bulat T."/>
            <person name="Smidak R."/>
            <person name="Sarate P."/>
            <person name="Gangsoo J."/>
            <person name="Sialana F."/>
            <person name="Bilban M."/>
            <person name="Lubec G."/>
        </authorList>
    </citation>
    <scope>NUCLEOTIDE SEQUENCE</scope>
    <source>
        <tissue evidence="1">Skin</tissue>
    </source>
</reference>
<gene>
    <name evidence="1" type="primary">ORF48832</name>
</gene>
<feature type="non-terminal residue" evidence="1">
    <location>
        <position position="75"/>
    </location>
</feature>
<protein>
    <submittedName>
        <fullName evidence="1">Uncharacterized protein</fullName>
    </submittedName>
</protein>